<dbReference type="SMART" id="SM00448">
    <property type="entry name" value="REC"/>
    <property type="match status" value="1"/>
</dbReference>
<evidence type="ECO:0000259" key="8">
    <source>
        <dbReference type="PROSITE" id="PS50110"/>
    </source>
</evidence>
<dbReference type="PROSITE" id="PS50110">
    <property type="entry name" value="RESPONSE_REGULATORY"/>
    <property type="match status" value="1"/>
</dbReference>
<dbReference type="EMBL" id="DF967972">
    <property type="protein sequence ID" value="GAP15858.1"/>
    <property type="molecule type" value="Genomic_DNA"/>
</dbReference>
<dbReference type="CDD" id="cd00383">
    <property type="entry name" value="trans_reg_C"/>
    <property type="match status" value="1"/>
</dbReference>
<keyword evidence="3" id="KW-0805">Transcription regulation</keyword>
<dbReference type="PANTHER" id="PTHR48111:SF4">
    <property type="entry name" value="DNA-BINDING DUAL TRANSCRIPTIONAL REGULATOR OMPR"/>
    <property type="match status" value="1"/>
</dbReference>
<evidence type="ECO:0000313" key="10">
    <source>
        <dbReference type="EMBL" id="GAP15858.1"/>
    </source>
</evidence>
<evidence type="ECO:0000256" key="4">
    <source>
        <dbReference type="ARBA" id="ARBA00023125"/>
    </source>
</evidence>
<dbReference type="InterPro" id="IPR001867">
    <property type="entry name" value="OmpR/PhoB-type_DNA-bd"/>
</dbReference>
<dbReference type="GO" id="GO:0000976">
    <property type="term" value="F:transcription cis-regulatory region binding"/>
    <property type="evidence" value="ECO:0007669"/>
    <property type="project" value="TreeGrafter"/>
</dbReference>
<dbReference type="Proteomes" id="UP000055060">
    <property type="component" value="Unassembled WGS sequence"/>
</dbReference>
<keyword evidence="11" id="KW-1185">Reference proteome</keyword>
<dbReference type="Gene3D" id="1.10.10.10">
    <property type="entry name" value="Winged helix-like DNA-binding domain superfamily/Winged helix DNA-binding domain"/>
    <property type="match status" value="1"/>
</dbReference>
<dbReference type="PROSITE" id="PS51755">
    <property type="entry name" value="OMPR_PHOB"/>
    <property type="match status" value="1"/>
</dbReference>
<keyword evidence="1 6" id="KW-0597">Phosphoprotein</keyword>
<feature type="DNA-binding region" description="OmpR/PhoB-type" evidence="7">
    <location>
        <begin position="130"/>
        <end position="229"/>
    </location>
</feature>
<evidence type="ECO:0000313" key="11">
    <source>
        <dbReference type="Proteomes" id="UP000055060"/>
    </source>
</evidence>
<evidence type="ECO:0000256" key="7">
    <source>
        <dbReference type="PROSITE-ProRule" id="PRU01091"/>
    </source>
</evidence>
<sequence>MIKGMKTILVVDDKSSVRMLLQEYLGEQGYRVVPAVNGREAIYAARHEKPDLILLDLMMPEMDGYTFLKLYRQESQTPVIIITAKEEETDAVLGLELGADDYVVKPFRMRELASRVHAVLRRYESASHTGRVHKVGELELDENLHSVTLSGREISLTPMEFNLLATLMGEPGRVFTREQLVDNLADSGFAGLERTLNVHVRNLRTKIEADPDQPCYIETVFGVGYRFRSQS</sequence>
<evidence type="ECO:0000256" key="6">
    <source>
        <dbReference type="PROSITE-ProRule" id="PRU00169"/>
    </source>
</evidence>
<organism evidence="10">
    <name type="scientific">Longilinea arvoryzae</name>
    <dbReference type="NCBI Taxonomy" id="360412"/>
    <lineage>
        <taxon>Bacteria</taxon>
        <taxon>Bacillati</taxon>
        <taxon>Chloroflexota</taxon>
        <taxon>Anaerolineae</taxon>
        <taxon>Anaerolineales</taxon>
        <taxon>Anaerolineaceae</taxon>
        <taxon>Longilinea</taxon>
    </lineage>
</organism>
<evidence type="ECO:0000256" key="3">
    <source>
        <dbReference type="ARBA" id="ARBA00023015"/>
    </source>
</evidence>
<dbReference type="InterPro" id="IPR016032">
    <property type="entry name" value="Sig_transdc_resp-reg_C-effctor"/>
</dbReference>
<dbReference type="GO" id="GO:0006355">
    <property type="term" value="P:regulation of DNA-templated transcription"/>
    <property type="evidence" value="ECO:0007669"/>
    <property type="project" value="InterPro"/>
</dbReference>
<keyword evidence="4 7" id="KW-0238">DNA-binding</keyword>
<dbReference type="InterPro" id="IPR039420">
    <property type="entry name" value="WalR-like"/>
</dbReference>
<dbReference type="PANTHER" id="PTHR48111">
    <property type="entry name" value="REGULATOR OF RPOS"/>
    <property type="match status" value="1"/>
</dbReference>
<evidence type="ECO:0000256" key="5">
    <source>
        <dbReference type="ARBA" id="ARBA00023163"/>
    </source>
</evidence>
<reference evidence="10" key="1">
    <citation type="submission" date="2015-07" db="EMBL/GenBank/DDBJ databases">
        <title>Draft Genome Sequences of Anaerolinea thermolimosa IMO-1, Bellilinea caldifistulae GOMI-1, Leptolinea tardivitalis YMTK-2, Levilinea saccharolytica KIBI-1,Longilinea arvoryzae KOME-1, Previously Described as Members of the Anaerolineaceae (Chloroflexi).</title>
        <authorList>
            <person name="Sekiguchi Y."/>
            <person name="Ohashi A."/>
            <person name="Matsuura N."/>
            <person name="Tourlousse M.D."/>
        </authorList>
    </citation>
    <scope>NUCLEOTIDE SEQUENCE [LARGE SCALE GENOMIC DNA]</scope>
    <source>
        <strain evidence="10">KOME-1</strain>
    </source>
</reference>
<dbReference type="GO" id="GO:0005829">
    <property type="term" value="C:cytosol"/>
    <property type="evidence" value="ECO:0007669"/>
    <property type="project" value="TreeGrafter"/>
</dbReference>
<dbReference type="InterPro" id="IPR001789">
    <property type="entry name" value="Sig_transdc_resp-reg_receiver"/>
</dbReference>
<keyword evidence="2" id="KW-0902">Two-component regulatory system</keyword>
<dbReference type="FunFam" id="1.10.10.10:FF:000018">
    <property type="entry name" value="DNA-binding response regulator ResD"/>
    <property type="match status" value="1"/>
</dbReference>
<dbReference type="SUPFAM" id="SSF46894">
    <property type="entry name" value="C-terminal effector domain of the bipartite response regulators"/>
    <property type="match status" value="1"/>
</dbReference>
<feature type="domain" description="Response regulatory" evidence="8">
    <location>
        <begin position="7"/>
        <end position="120"/>
    </location>
</feature>
<dbReference type="InterPro" id="IPR036388">
    <property type="entry name" value="WH-like_DNA-bd_sf"/>
</dbReference>
<feature type="modified residue" description="4-aspartylphosphate" evidence="6">
    <location>
        <position position="56"/>
    </location>
</feature>
<dbReference type="Gene3D" id="3.40.50.2300">
    <property type="match status" value="1"/>
</dbReference>
<dbReference type="AlphaFoldDB" id="A0A0S7BNI5"/>
<accession>A0A0S7BNI5</accession>
<dbReference type="InterPro" id="IPR011006">
    <property type="entry name" value="CheY-like_superfamily"/>
</dbReference>
<proteinExistence type="predicted"/>
<gene>
    <name evidence="10" type="ORF">LARV_03651</name>
</gene>
<dbReference type="STRING" id="360412.LARV_03651"/>
<dbReference type="FunFam" id="3.40.50.2300:FF:000001">
    <property type="entry name" value="DNA-binding response regulator PhoB"/>
    <property type="match status" value="1"/>
</dbReference>
<dbReference type="Gene3D" id="6.10.250.690">
    <property type="match status" value="1"/>
</dbReference>
<dbReference type="SMART" id="SM00862">
    <property type="entry name" value="Trans_reg_C"/>
    <property type="match status" value="1"/>
</dbReference>
<evidence type="ECO:0000259" key="9">
    <source>
        <dbReference type="PROSITE" id="PS51755"/>
    </source>
</evidence>
<keyword evidence="5" id="KW-0804">Transcription</keyword>
<evidence type="ECO:0000256" key="1">
    <source>
        <dbReference type="ARBA" id="ARBA00022553"/>
    </source>
</evidence>
<feature type="domain" description="OmpR/PhoB-type" evidence="9">
    <location>
        <begin position="130"/>
        <end position="229"/>
    </location>
</feature>
<dbReference type="Pfam" id="PF00486">
    <property type="entry name" value="Trans_reg_C"/>
    <property type="match status" value="1"/>
</dbReference>
<evidence type="ECO:0000256" key="2">
    <source>
        <dbReference type="ARBA" id="ARBA00023012"/>
    </source>
</evidence>
<dbReference type="Pfam" id="PF00072">
    <property type="entry name" value="Response_reg"/>
    <property type="match status" value="1"/>
</dbReference>
<protein>
    <submittedName>
        <fullName evidence="10">Response regulators consisting of a CheY-like receiver domain and a winged-helix DNA-binding domain</fullName>
    </submittedName>
</protein>
<dbReference type="SUPFAM" id="SSF52172">
    <property type="entry name" value="CheY-like"/>
    <property type="match status" value="1"/>
</dbReference>
<dbReference type="GO" id="GO:0032993">
    <property type="term" value="C:protein-DNA complex"/>
    <property type="evidence" value="ECO:0007669"/>
    <property type="project" value="TreeGrafter"/>
</dbReference>
<name>A0A0S7BNI5_9CHLR</name>
<dbReference type="GO" id="GO:0000156">
    <property type="term" value="F:phosphorelay response regulator activity"/>
    <property type="evidence" value="ECO:0007669"/>
    <property type="project" value="TreeGrafter"/>
</dbReference>